<dbReference type="InParanoid" id="D0P2Z8"/>
<dbReference type="AlphaFoldDB" id="D0P2Z8"/>
<evidence type="ECO:0000256" key="1">
    <source>
        <dbReference type="SAM" id="MobiDB-lite"/>
    </source>
</evidence>
<organism evidence="2 3">
    <name type="scientific">Phytophthora infestans (strain T30-4)</name>
    <name type="common">Potato late blight agent</name>
    <dbReference type="NCBI Taxonomy" id="403677"/>
    <lineage>
        <taxon>Eukaryota</taxon>
        <taxon>Sar</taxon>
        <taxon>Stramenopiles</taxon>
        <taxon>Oomycota</taxon>
        <taxon>Peronosporomycetes</taxon>
        <taxon>Peronosporales</taxon>
        <taxon>Peronosporaceae</taxon>
        <taxon>Phytophthora</taxon>
    </lineage>
</organism>
<dbReference type="RefSeq" id="XP_002895336.1">
    <property type="nucleotide sequence ID" value="XM_002895290.1"/>
</dbReference>
<keyword evidence="3" id="KW-1185">Reference proteome</keyword>
<dbReference type="eggNOG" id="ENOG502QPW4">
    <property type="taxonomic scope" value="Eukaryota"/>
</dbReference>
<protein>
    <submittedName>
        <fullName evidence="2">Uncharacterized protein</fullName>
    </submittedName>
</protein>
<dbReference type="EMBL" id="DS028323">
    <property type="protein sequence ID" value="EEY58524.1"/>
    <property type="molecule type" value="Genomic_DNA"/>
</dbReference>
<sequence length="348" mass="37982">MVTVKLQPASLQSNCLELIMFGTPDAVVCHSSSGSFFHRPPSTITLSTRKVEPLGGYSLVLTTQPLTRKPLDKDAVQLLLLKSTPSELGVGNGVLPAERALQEAQLFTRELFRVAAQHCELEFQLKILSLTTCQIQELGGLDGCFRLKQINAQNNCIRIIQVVVVPFVARLSLSAATTAVMQPRADSSMFWSAPRRRSAAKAAKPVTAKHSPISQRNLDPDFEEAELSSNASDHPEADNQPGDQVEINKESNQSTSSVGQPGTSGVEEEPKEDTRHNGLSDVNQIVNDDDPSIFATFESDAESDDGDEDDQFVDAIDDDVAQEPAPPEMQFDDDYSQHSVVLMALHRV</sequence>
<dbReference type="GeneID" id="9463596"/>
<dbReference type="KEGG" id="pif:PITG_20774"/>
<evidence type="ECO:0000313" key="3">
    <source>
        <dbReference type="Proteomes" id="UP000006643"/>
    </source>
</evidence>
<dbReference type="OrthoDB" id="129676at2759"/>
<accession>D0P2Z8</accession>
<dbReference type="STRING" id="403677.D0P2Z8"/>
<name>D0P2Z8_PHYIT</name>
<proteinExistence type="predicted"/>
<reference evidence="3" key="1">
    <citation type="journal article" date="2009" name="Nature">
        <title>Genome sequence and analysis of the Irish potato famine pathogen Phytophthora infestans.</title>
        <authorList>
            <consortium name="The Broad Institute Genome Sequencing Platform"/>
            <person name="Haas B.J."/>
            <person name="Kamoun S."/>
            <person name="Zody M.C."/>
            <person name="Jiang R.H."/>
            <person name="Handsaker R.E."/>
            <person name="Cano L.M."/>
            <person name="Grabherr M."/>
            <person name="Kodira C.D."/>
            <person name="Raffaele S."/>
            <person name="Torto-Alalibo T."/>
            <person name="Bozkurt T.O."/>
            <person name="Ah-Fong A.M."/>
            <person name="Alvarado L."/>
            <person name="Anderson V.L."/>
            <person name="Armstrong M.R."/>
            <person name="Avrova A."/>
            <person name="Baxter L."/>
            <person name="Beynon J."/>
            <person name="Boevink P.C."/>
            <person name="Bollmann S.R."/>
            <person name="Bos J.I."/>
            <person name="Bulone V."/>
            <person name="Cai G."/>
            <person name="Cakir C."/>
            <person name="Carrington J.C."/>
            <person name="Chawner M."/>
            <person name="Conti L."/>
            <person name="Costanzo S."/>
            <person name="Ewan R."/>
            <person name="Fahlgren N."/>
            <person name="Fischbach M.A."/>
            <person name="Fugelstad J."/>
            <person name="Gilroy E.M."/>
            <person name="Gnerre S."/>
            <person name="Green P.J."/>
            <person name="Grenville-Briggs L.J."/>
            <person name="Griffith J."/>
            <person name="Grunwald N.J."/>
            <person name="Horn K."/>
            <person name="Horner N.R."/>
            <person name="Hu C.H."/>
            <person name="Huitema E."/>
            <person name="Jeong D.H."/>
            <person name="Jones A.M."/>
            <person name="Jones J.D."/>
            <person name="Jones R.W."/>
            <person name="Karlsson E.K."/>
            <person name="Kunjeti S.G."/>
            <person name="Lamour K."/>
            <person name="Liu Z."/>
            <person name="Ma L."/>
            <person name="Maclean D."/>
            <person name="Chibucos M.C."/>
            <person name="McDonald H."/>
            <person name="McWalters J."/>
            <person name="Meijer H.J."/>
            <person name="Morgan W."/>
            <person name="Morris P.F."/>
            <person name="Munro C.A."/>
            <person name="O'Neill K."/>
            <person name="Ospina-Giraldo M."/>
            <person name="Pinzon A."/>
            <person name="Pritchard L."/>
            <person name="Ramsahoye B."/>
            <person name="Ren Q."/>
            <person name="Restrepo S."/>
            <person name="Roy S."/>
            <person name="Sadanandom A."/>
            <person name="Savidor A."/>
            <person name="Schornack S."/>
            <person name="Schwartz D.C."/>
            <person name="Schumann U.D."/>
            <person name="Schwessinger B."/>
            <person name="Seyer L."/>
            <person name="Sharpe T."/>
            <person name="Silvar C."/>
            <person name="Song J."/>
            <person name="Studholme D.J."/>
            <person name="Sykes S."/>
            <person name="Thines M."/>
            <person name="van de Vondervoort P.J."/>
            <person name="Phuntumart V."/>
            <person name="Wawra S."/>
            <person name="Weide R."/>
            <person name="Win J."/>
            <person name="Young C."/>
            <person name="Zhou S."/>
            <person name="Fry W."/>
            <person name="Meyers B.C."/>
            <person name="van West P."/>
            <person name="Ristaino J."/>
            <person name="Govers F."/>
            <person name="Birch P.R."/>
            <person name="Whisson S.C."/>
            <person name="Judelson H.S."/>
            <person name="Nusbaum C."/>
        </authorList>
    </citation>
    <scope>NUCLEOTIDE SEQUENCE [LARGE SCALE GENOMIC DNA]</scope>
    <source>
        <strain evidence="3">T30-4</strain>
    </source>
</reference>
<dbReference type="VEuPathDB" id="FungiDB:PITG_20774"/>
<feature type="compositionally biased region" description="Polar residues" evidence="1">
    <location>
        <begin position="250"/>
        <end position="263"/>
    </location>
</feature>
<dbReference type="HOGENOM" id="CLU_798029_0_0_1"/>
<evidence type="ECO:0000313" key="2">
    <source>
        <dbReference type="EMBL" id="EEY58524.1"/>
    </source>
</evidence>
<gene>
    <name evidence="2" type="ORF">PITG_20774</name>
</gene>
<feature type="region of interest" description="Disordered" evidence="1">
    <location>
        <begin position="201"/>
        <end position="311"/>
    </location>
</feature>
<dbReference type="Proteomes" id="UP000006643">
    <property type="component" value="Unassembled WGS sequence"/>
</dbReference>
<feature type="compositionally biased region" description="Acidic residues" evidence="1">
    <location>
        <begin position="299"/>
        <end position="311"/>
    </location>
</feature>